<keyword evidence="4" id="KW-0997">Cell inner membrane</keyword>
<gene>
    <name evidence="9" type="ORF">WNY77_07355</name>
</gene>
<comment type="similarity">
    <text evidence="2">Belongs to the UPF0283 family.</text>
</comment>
<evidence type="ECO:0000256" key="6">
    <source>
        <dbReference type="ARBA" id="ARBA00022989"/>
    </source>
</evidence>
<dbReference type="PANTHER" id="PTHR39342:SF1">
    <property type="entry name" value="UPF0283 MEMBRANE PROTEIN YCJF"/>
    <property type="match status" value="1"/>
</dbReference>
<keyword evidence="5 8" id="KW-0812">Transmembrane</keyword>
<dbReference type="EMBL" id="JBBMQS010000003">
    <property type="protein sequence ID" value="MEM5497204.1"/>
    <property type="molecule type" value="Genomic_DNA"/>
</dbReference>
<evidence type="ECO:0000256" key="8">
    <source>
        <dbReference type="SAM" id="Phobius"/>
    </source>
</evidence>
<feature type="transmembrane region" description="Helical" evidence="8">
    <location>
        <begin position="80"/>
        <end position="104"/>
    </location>
</feature>
<evidence type="ECO:0000256" key="4">
    <source>
        <dbReference type="ARBA" id="ARBA00022519"/>
    </source>
</evidence>
<dbReference type="Proteomes" id="UP001461163">
    <property type="component" value="Unassembled WGS sequence"/>
</dbReference>
<evidence type="ECO:0000313" key="9">
    <source>
        <dbReference type="EMBL" id="MEM5497204.1"/>
    </source>
</evidence>
<evidence type="ECO:0000256" key="2">
    <source>
        <dbReference type="ARBA" id="ARBA00008255"/>
    </source>
</evidence>
<protein>
    <submittedName>
        <fullName evidence="9">TIGR01620 family protein</fullName>
    </submittedName>
</protein>
<organism evidence="9 10">
    <name type="scientific">Paraglaciecola mesophila</name>
    <dbReference type="NCBI Taxonomy" id="197222"/>
    <lineage>
        <taxon>Bacteria</taxon>
        <taxon>Pseudomonadati</taxon>
        <taxon>Pseudomonadota</taxon>
        <taxon>Gammaproteobacteria</taxon>
        <taxon>Alteromonadales</taxon>
        <taxon>Alteromonadaceae</taxon>
        <taxon>Paraglaciecola</taxon>
    </lineage>
</organism>
<comment type="subcellular location">
    <subcellularLocation>
        <location evidence="1">Cell inner membrane</location>
        <topology evidence="1">Multi-pass membrane protein</topology>
    </subcellularLocation>
</comment>
<evidence type="ECO:0000256" key="3">
    <source>
        <dbReference type="ARBA" id="ARBA00022475"/>
    </source>
</evidence>
<feature type="transmembrane region" description="Helical" evidence="8">
    <location>
        <begin position="224"/>
        <end position="246"/>
    </location>
</feature>
<feature type="transmembrane region" description="Helical" evidence="8">
    <location>
        <begin position="116"/>
        <end position="135"/>
    </location>
</feature>
<keyword evidence="7 8" id="KW-0472">Membrane</keyword>
<proteinExistence type="inferred from homology"/>
<reference evidence="9 10" key="1">
    <citation type="submission" date="2024-03" db="EMBL/GenBank/DDBJ databases">
        <title>Community enrichment and isolation of bacterial strains for fucoidan degradation.</title>
        <authorList>
            <person name="Sichert A."/>
        </authorList>
    </citation>
    <scope>NUCLEOTIDE SEQUENCE [LARGE SCALE GENOMIC DNA]</scope>
    <source>
        <strain evidence="9 10">AS12</strain>
    </source>
</reference>
<evidence type="ECO:0000256" key="7">
    <source>
        <dbReference type="ARBA" id="ARBA00023136"/>
    </source>
</evidence>
<evidence type="ECO:0000313" key="10">
    <source>
        <dbReference type="Proteomes" id="UP001461163"/>
    </source>
</evidence>
<dbReference type="InterPro" id="IPR006507">
    <property type="entry name" value="UPF0283"/>
</dbReference>
<dbReference type="RefSeq" id="WP_006993674.1">
    <property type="nucleotide sequence ID" value="NZ_JBBMQS010000003.1"/>
</dbReference>
<keyword evidence="3" id="KW-1003">Cell membrane</keyword>
<dbReference type="NCBIfam" id="TIGR01620">
    <property type="entry name" value="hyp_HI0043"/>
    <property type="match status" value="1"/>
</dbReference>
<dbReference type="Pfam" id="PF05128">
    <property type="entry name" value="DUF697"/>
    <property type="match status" value="1"/>
</dbReference>
<dbReference type="InterPro" id="IPR021147">
    <property type="entry name" value="DUF697"/>
</dbReference>
<accession>A0ABU9SUQ0</accession>
<evidence type="ECO:0000256" key="5">
    <source>
        <dbReference type="ARBA" id="ARBA00022692"/>
    </source>
</evidence>
<name>A0ABU9SUQ0_9ALTE</name>
<sequence>MSTLDNNIDIPEVEGKEGPANIKSKVLLPSQSEDVPLEPIRRAATIDPAANWQALAQDEYEFENTHENDVDKNIPKRKRWLVKFFTMLSVVVLLASFIEIGLFIRDMYLSEDWLSGIWLAVGVSILVLVFGALYSEWRGLKRLKRQSASRQTSLELYATPAIGLAKQHCLDIANTLPVGYENEVALWQKSIDEHHTDTEVLSLFEQQVITKVDQAALAKVMRNAGASSVMIAVSPFALVDMAIVLWRNIRMMQQVSEVYGVHLGYWGRIALIRQVFKNMLYAGAAEIISDAGNYALGASITGKLSTRIAQGMGAGVLTARIGLNAIHSCRPLPWLSVKRPGLNQLSKKILTDLHNQLK</sequence>
<comment type="caution">
    <text evidence="9">The sequence shown here is derived from an EMBL/GenBank/DDBJ whole genome shotgun (WGS) entry which is preliminary data.</text>
</comment>
<keyword evidence="6 8" id="KW-1133">Transmembrane helix</keyword>
<evidence type="ECO:0000256" key="1">
    <source>
        <dbReference type="ARBA" id="ARBA00004429"/>
    </source>
</evidence>
<dbReference type="PANTHER" id="PTHR39342">
    <property type="entry name" value="UPF0283 MEMBRANE PROTEIN YCJF"/>
    <property type="match status" value="1"/>
</dbReference>
<keyword evidence="10" id="KW-1185">Reference proteome</keyword>